<organism evidence="1 2">
    <name type="scientific">Sporomusa ovata</name>
    <dbReference type="NCBI Taxonomy" id="2378"/>
    <lineage>
        <taxon>Bacteria</taxon>
        <taxon>Bacillati</taxon>
        <taxon>Bacillota</taxon>
        <taxon>Negativicutes</taxon>
        <taxon>Selenomonadales</taxon>
        <taxon>Sporomusaceae</taxon>
        <taxon>Sporomusa</taxon>
    </lineage>
</organism>
<dbReference type="AlphaFoldDB" id="A0A0U1L2I9"/>
<sequence>MRFRNSQISPLKNTDSQKVRQLFLRNSGAIASGRIDSLYPFFFLAWLGSGFNSQKRYDPDREGLFTIGNSYGSGVAIKNGIILPIELCTDKAVKEKLILLISFLNQNKETKDIQSLREQIHQKLDIEGMQWLRLETGSDISGFVGLEPTRDLFAALQKNFPMVTEIIDQPGYDVQINHAKSMPWFSRGDLMEWMASMVEMNIWRDVKVHPFLVFANADNWKPNFTAEWKSPAIEIWTSRSADLLAPNPSAHISTLTAKFTVEEYGWANLNLYIDNTKYDIRLSSVFPPFWDILTWIKMVERGQLPVSVTIDEEGTEKVLSAERLYNSELLLFRLAEKYEVGYLAETLISRSVLVKAFYQAFCDLLDTGFNPDEWSDTNGDFGNKIYLNMADDEWFHRN</sequence>
<reference evidence="2" key="1">
    <citation type="submission" date="2015-03" db="EMBL/GenBank/DDBJ databases">
        <authorList>
            <person name="Nijsse Bart"/>
        </authorList>
    </citation>
    <scope>NUCLEOTIDE SEQUENCE [LARGE SCALE GENOMIC DNA]</scope>
</reference>
<dbReference type="Proteomes" id="UP000049855">
    <property type="component" value="Unassembled WGS sequence"/>
</dbReference>
<evidence type="ECO:0000313" key="1">
    <source>
        <dbReference type="EMBL" id="CQR73901.1"/>
    </source>
</evidence>
<dbReference type="EMBL" id="CTRP01000014">
    <property type="protein sequence ID" value="CQR73901.1"/>
    <property type="molecule type" value="Genomic_DNA"/>
</dbReference>
<accession>A0A0U1L2I9</accession>
<proteinExistence type="predicted"/>
<keyword evidence="2" id="KW-1185">Reference proteome</keyword>
<gene>
    <name evidence="1" type="ORF">SpAn4DRAFT_0363</name>
</gene>
<dbReference type="RefSeq" id="WP_021171156.1">
    <property type="nucleotide sequence ID" value="NZ_CTRP01000014.1"/>
</dbReference>
<protein>
    <submittedName>
        <fullName evidence="1">Uncharacterized protein</fullName>
    </submittedName>
</protein>
<evidence type="ECO:0000313" key="2">
    <source>
        <dbReference type="Proteomes" id="UP000049855"/>
    </source>
</evidence>
<name>A0A0U1L2I9_9FIRM</name>